<evidence type="ECO:0000256" key="7">
    <source>
        <dbReference type="ARBA" id="ARBA00037727"/>
    </source>
</evidence>
<dbReference type="InterPro" id="IPR009262">
    <property type="entry name" value="SLC35_F1/F2/F6"/>
</dbReference>
<evidence type="ECO:0000256" key="8">
    <source>
        <dbReference type="SAM" id="Phobius"/>
    </source>
</evidence>
<gene>
    <name evidence="9" type="ORF">PARMNEM_LOCUS6649</name>
</gene>
<name>A0AAV1KUW7_9NEOP</name>
<comment type="subcellular location">
    <subcellularLocation>
        <location evidence="1">Membrane</location>
        <topology evidence="1">Multi-pass membrane protein</topology>
    </subcellularLocation>
</comment>
<keyword evidence="4 8" id="KW-0812">Transmembrane</keyword>
<dbReference type="AlphaFoldDB" id="A0AAV1KUW7"/>
<evidence type="ECO:0000256" key="3">
    <source>
        <dbReference type="ARBA" id="ARBA00022448"/>
    </source>
</evidence>
<dbReference type="PANTHER" id="PTHR14233:SF4">
    <property type="entry name" value="SOLUTE CARRIER FAMILY 35 MEMBER F2"/>
    <property type="match status" value="1"/>
</dbReference>
<dbReference type="Proteomes" id="UP001314205">
    <property type="component" value="Unassembled WGS sequence"/>
</dbReference>
<evidence type="ECO:0000256" key="1">
    <source>
        <dbReference type="ARBA" id="ARBA00004141"/>
    </source>
</evidence>
<keyword evidence="5 8" id="KW-1133">Transmembrane helix</keyword>
<organism evidence="9 10">
    <name type="scientific">Parnassius mnemosyne</name>
    <name type="common">clouded apollo</name>
    <dbReference type="NCBI Taxonomy" id="213953"/>
    <lineage>
        <taxon>Eukaryota</taxon>
        <taxon>Metazoa</taxon>
        <taxon>Ecdysozoa</taxon>
        <taxon>Arthropoda</taxon>
        <taxon>Hexapoda</taxon>
        <taxon>Insecta</taxon>
        <taxon>Pterygota</taxon>
        <taxon>Neoptera</taxon>
        <taxon>Endopterygota</taxon>
        <taxon>Lepidoptera</taxon>
        <taxon>Glossata</taxon>
        <taxon>Ditrysia</taxon>
        <taxon>Papilionoidea</taxon>
        <taxon>Papilionidae</taxon>
        <taxon>Parnassiinae</taxon>
        <taxon>Parnassini</taxon>
        <taxon>Parnassius</taxon>
        <taxon>Driopa</taxon>
    </lineage>
</organism>
<keyword evidence="6 8" id="KW-0472">Membrane</keyword>
<keyword evidence="3" id="KW-0813">Transport</keyword>
<dbReference type="Pfam" id="PF06027">
    <property type="entry name" value="SLC35F"/>
    <property type="match status" value="1"/>
</dbReference>
<evidence type="ECO:0000313" key="9">
    <source>
        <dbReference type="EMBL" id="CAK1585587.1"/>
    </source>
</evidence>
<dbReference type="EMBL" id="CAVLGL010000079">
    <property type="protein sequence ID" value="CAK1585587.1"/>
    <property type="molecule type" value="Genomic_DNA"/>
</dbReference>
<keyword evidence="10" id="KW-1185">Reference proteome</keyword>
<feature type="transmembrane region" description="Helical" evidence="8">
    <location>
        <begin position="91"/>
        <end position="110"/>
    </location>
</feature>
<comment type="function">
    <text evidence="7">Putative solute transporter.</text>
</comment>
<dbReference type="InterPro" id="IPR052221">
    <property type="entry name" value="SLC35F_Transporter"/>
</dbReference>
<sequence length="120" mass="13837">MENANFSDKVEVYFSELGRWQVSFLMKVWRSIILGQLLSLLLSGKCILTTLLQSATWQFPTTAQLVIPYILLFILFTPSLLCTDMKKLTKIWWVLIIACTLDVEANWLLVMSQRFTSVLS</sequence>
<dbReference type="GO" id="GO:0016020">
    <property type="term" value="C:membrane"/>
    <property type="evidence" value="ECO:0007669"/>
    <property type="project" value="UniProtKB-SubCell"/>
</dbReference>
<comment type="similarity">
    <text evidence="2">Belongs to the SLC35F solute transporter family.</text>
</comment>
<comment type="caution">
    <text evidence="9">The sequence shown here is derived from an EMBL/GenBank/DDBJ whole genome shotgun (WGS) entry which is preliminary data.</text>
</comment>
<evidence type="ECO:0000313" key="10">
    <source>
        <dbReference type="Proteomes" id="UP001314205"/>
    </source>
</evidence>
<feature type="transmembrane region" description="Helical" evidence="8">
    <location>
        <begin position="63"/>
        <end position="82"/>
    </location>
</feature>
<evidence type="ECO:0000256" key="6">
    <source>
        <dbReference type="ARBA" id="ARBA00023136"/>
    </source>
</evidence>
<reference evidence="9 10" key="1">
    <citation type="submission" date="2023-11" db="EMBL/GenBank/DDBJ databases">
        <authorList>
            <person name="Hedman E."/>
            <person name="Englund M."/>
            <person name="Stromberg M."/>
            <person name="Nyberg Akerstrom W."/>
            <person name="Nylinder S."/>
            <person name="Jareborg N."/>
            <person name="Kallberg Y."/>
            <person name="Kronander E."/>
        </authorList>
    </citation>
    <scope>NUCLEOTIDE SEQUENCE [LARGE SCALE GENOMIC DNA]</scope>
</reference>
<evidence type="ECO:0000256" key="4">
    <source>
        <dbReference type="ARBA" id="ARBA00022692"/>
    </source>
</evidence>
<protein>
    <submittedName>
        <fullName evidence="9">Uncharacterized protein</fullName>
    </submittedName>
</protein>
<dbReference type="GO" id="GO:0022857">
    <property type="term" value="F:transmembrane transporter activity"/>
    <property type="evidence" value="ECO:0007669"/>
    <property type="project" value="InterPro"/>
</dbReference>
<evidence type="ECO:0000256" key="2">
    <source>
        <dbReference type="ARBA" id="ARBA00007863"/>
    </source>
</evidence>
<evidence type="ECO:0000256" key="5">
    <source>
        <dbReference type="ARBA" id="ARBA00022989"/>
    </source>
</evidence>
<dbReference type="PANTHER" id="PTHR14233">
    <property type="entry name" value="DUF914-RELATED"/>
    <property type="match status" value="1"/>
</dbReference>
<accession>A0AAV1KUW7</accession>
<proteinExistence type="inferred from homology"/>
<feature type="transmembrane region" description="Helical" evidence="8">
    <location>
        <begin position="28"/>
        <end position="51"/>
    </location>
</feature>